<dbReference type="Pfam" id="PF01476">
    <property type="entry name" value="LysM"/>
    <property type="match status" value="1"/>
</dbReference>
<reference evidence="3 4" key="1">
    <citation type="submission" date="2019-02" db="EMBL/GenBank/DDBJ databases">
        <title>From farm to fork: dissemination of Tn554::fexA-optrA in linezolid-resistant Enterococcus faecalis clones from chicken feces and meat in Tunisia.</title>
        <authorList>
            <person name="Tedim A.P."/>
            <person name="Elghaieb H."/>
            <person name="Abbassi M.S."/>
            <person name="Novais C."/>
            <person name="Hassen A."/>
            <person name="Peixe L."/>
            <person name="Freitas A.R."/>
        </authorList>
    </citation>
    <scope>NUCLEOTIDE SEQUENCE [LARGE SCALE GENOMIC DNA]</scope>
    <source>
        <strain evidence="3 4">728T</strain>
    </source>
</reference>
<accession>A0A8B3RQX1</accession>
<protein>
    <submittedName>
        <fullName evidence="3">LysM domain-containing protein</fullName>
    </submittedName>
</protein>
<feature type="compositionally biased region" description="Low complexity" evidence="1">
    <location>
        <begin position="188"/>
        <end position="201"/>
    </location>
</feature>
<dbReference type="Gene3D" id="3.10.350.10">
    <property type="entry name" value="LysM domain"/>
    <property type="match status" value="1"/>
</dbReference>
<dbReference type="AlphaFoldDB" id="A0A8B3RQX1"/>
<evidence type="ECO:0000256" key="1">
    <source>
        <dbReference type="SAM" id="MobiDB-lite"/>
    </source>
</evidence>
<feature type="region of interest" description="Disordered" evidence="1">
    <location>
        <begin position="188"/>
        <end position="228"/>
    </location>
</feature>
<organism evidence="3 4">
    <name type="scientific">Enterococcus faecalis</name>
    <name type="common">Streptococcus faecalis</name>
    <dbReference type="NCBI Taxonomy" id="1351"/>
    <lineage>
        <taxon>Bacteria</taxon>
        <taxon>Bacillati</taxon>
        <taxon>Bacillota</taxon>
        <taxon>Bacilli</taxon>
        <taxon>Lactobacillales</taxon>
        <taxon>Enterococcaceae</taxon>
        <taxon>Enterococcus</taxon>
    </lineage>
</organism>
<gene>
    <name evidence="3" type="ORF">EU507_14700</name>
</gene>
<dbReference type="InterPro" id="IPR036779">
    <property type="entry name" value="LysM_dom_sf"/>
</dbReference>
<evidence type="ECO:0000256" key="2">
    <source>
        <dbReference type="SAM" id="SignalP"/>
    </source>
</evidence>
<dbReference type="PROSITE" id="PS51257">
    <property type="entry name" value="PROKAR_LIPOPROTEIN"/>
    <property type="match status" value="1"/>
</dbReference>
<evidence type="ECO:0000313" key="4">
    <source>
        <dbReference type="Proteomes" id="UP000292223"/>
    </source>
</evidence>
<feature type="compositionally biased region" description="Low complexity" evidence="1">
    <location>
        <begin position="53"/>
        <end position="63"/>
    </location>
</feature>
<feature type="region of interest" description="Disordered" evidence="1">
    <location>
        <begin position="30"/>
        <end position="78"/>
    </location>
</feature>
<sequence>MRINLKMKKIVILGLSLLLLTACSNETKQVSKQNSSSTSITSEKKDISDSKKINSSSSEPSTIHYSSTQTDETTQKELGGSTYSQILETYTQKLTTTTPILIEELRNEGEPIKGNVSALAEVLNSKIGKLADISNTGISEMASIQLSNKDDYSLYESWANKLTDVYTAEANKLTDLYTELAAVDTEISTSQQPLPSTQSSSVIEQPQSSESEQPVYDEVRSGEGARQVAERNGLTLEQLLALNPGIDTSVFYPGQPLRIK</sequence>
<name>A0A8B3RQX1_ENTFL</name>
<feature type="compositionally biased region" description="Basic and acidic residues" evidence="1">
    <location>
        <begin position="42"/>
        <end position="52"/>
    </location>
</feature>
<keyword evidence="2" id="KW-0732">Signal</keyword>
<feature type="chain" id="PRO_5043770006" evidence="2">
    <location>
        <begin position="25"/>
        <end position="260"/>
    </location>
</feature>
<dbReference type="PROSITE" id="PS51782">
    <property type="entry name" value="LYSM"/>
    <property type="match status" value="1"/>
</dbReference>
<dbReference type="SUPFAM" id="SSF54106">
    <property type="entry name" value="LysM domain"/>
    <property type="match status" value="1"/>
</dbReference>
<dbReference type="SMART" id="SM00257">
    <property type="entry name" value="LysM"/>
    <property type="match status" value="1"/>
</dbReference>
<dbReference type="CDD" id="cd00118">
    <property type="entry name" value="LysM"/>
    <property type="match status" value="1"/>
</dbReference>
<feature type="compositionally biased region" description="Low complexity" evidence="1">
    <location>
        <begin position="30"/>
        <end position="41"/>
    </location>
</feature>
<evidence type="ECO:0000313" key="3">
    <source>
        <dbReference type="EMBL" id="RYU30017.1"/>
    </source>
</evidence>
<dbReference type="InterPro" id="IPR018392">
    <property type="entry name" value="LysM"/>
</dbReference>
<proteinExistence type="predicted"/>
<feature type="signal peptide" evidence="2">
    <location>
        <begin position="1"/>
        <end position="24"/>
    </location>
</feature>
<comment type="caution">
    <text evidence="3">The sequence shown here is derived from an EMBL/GenBank/DDBJ whole genome shotgun (WGS) entry which is preliminary data.</text>
</comment>
<feature type="compositionally biased region" description="Polar residues" evidence="1">
    <location>
        <begin position="202"/>
        <end position="212"/>
    </location>
</feature>
<dbReference type="EMBL" id="SEWT01000012">
    <property type="protein sequence ID" value="RYU30017.1"/>
    <property type="molecule type" value="Genomic_DNA"/>
</dbReference>
<dbReference type="Proteomes" id="UP000292223">
    <property type="component" value="Unassembled WGS sequence"/>
</dbReference>